<feature type="compositionally biased region" description="Low complexity" evidence="1">
    <location>
        <begin position="151"/>
        <end position="160"/>
    </location>
</feature>
<evidence type="ECO:0000313" key="3">
    <source>
        <dbReference type="Proteomes" id="UP001165060"/>
    </source>
</evidence>
<feature type="compositionally biased region" description="Pro residues" evidence="1">
    <location>
        <begin position="299"/>
        <end position="312"/>
    </location>
</feature>
<feature type="region of interest" description="Disordered" evidence="1">
    <location>
        <begin position="227"/>
        <end position="252"/>
    </location>
</feature>
<keyword evidence="3" id="KW-1185">Reference proteome</keyword>
<dbReference type="EMBL" id="BRYB01006619">
    <property type="protein sequence ID" value="GMI53353.1"/>
    <property type="molecule type" value="Genomic_DNA"/>
</dbReference>
<feature type="region of interest" description="Disordered" evidence="1">
    <location>
        <begin position="441"/>
        <end position="461"/>
    </location>
</feature>
<feature type="compositionally biased region" description="Pro residues" evidence="1">
    <location>
        <begin position="327"/>
        <end position="348"/>
    </location>
</feature>
<evidence type="ECO:0000313" key="2">
    <source>
        <dbReference type="EMBL" id="GMI53353.1"/>
    </source>
</evidence>
<evidence type="ECO:0000256" key="1">
    <source>
        <dbReference type="SAM" id="MobiDB-lite"/>
    </source>
</evidence>
<feature type="compositionally biased region" description="Low complexity" evidence="1">
    <location>
        <begin position="39"/>
        <end position="74"/>
    </location>
</feature>
<feature type="non-terminal residue" evidence="2">
    <location>
        <position position="1"/>
    </location>
</feature>
<name>A0ABQ6NAK8_9STRA</name>
<comment type="caution">
    <text evidence="2">The sequence shown here is derived from an EMBL/GenBank/DDBJ whole genome shotgun (WGS) entry which is preliminary data.</text>
</comment>
<sequence>GGGAGGEFAELGGRLAEWKGRGGRLEVLLLCRSEEEAGAEAGAEVGSDAGSESDGSAGSSSADSAGSDGSASEAAIRSQNVAFLESIAAKPLRRATLATFAATLGAAAEALGPPGAPPLAPPEPPAPPEPAAPDLSALAAMQRALEHPDYASDSSASSSPPAFPPPENAFLRDVIGAFVRIREVEPLLSITSGAMVAAATARGEEAEGLLSKPGEVRRGVMRLGAVLQDPSGGGGEAGGYLSTREGKKRALPRVERTAVEVAALAGLAPEAPGGKRARAPTRPGPPAACPAAVGSGGPKPGPDRPPPSPPAACPAAVVSAGPTPALSLPPPDPPSPPSLPPPLPPDYPPDSVIRAAQKIASAQEESRAAHKNASLHGESRPQFEAEVPITNPRPPPSARAPPPPPAAAINKAVDALDAARRTLQINRDLAAGFQPFSGLAGAGDSGGDSDSDAGTGLPQMGLTISEGQERTTLKRGKDRVIQAFAADAGKCAGLAPLLLPLLLAGGAECAECMKGEGGCGAHVFAMRRWQESGGKVEIRPGRHVEVATLGVPGNVDLGSFYAAKKEELLENRALLMESKQILRRCVGKRDEVFDCDLGSVKVSAKRSRVVNTPKLNKAGAARLCTEAQLEALEEAQLIKVTTSKTKEVVRLQDAGAIKRARGKRGEGSRVLASVAFSSGINDAGNEWMDESRAA</sequence>
<protein>
    <submittedName>
        <fullName evidence="2">Uncharacterized protein</fullName>
    </submittedName>
</protein>
<accession>A0ABQ6NAK8</accession>
<feature type="compositionally biased region" description="Pro residues" evidence="1">
    <location>
        <begin position="391"/>
        <end position="406"/>
    </location>
</feature>
<dbReference type="Proteomes" id="UP001165060">
    <property type="component" value="Unassembled WGS sequence"/>
</dbReference>
<organism evidence="2 3">
    <name type="scientific">Tetraparma gracilis</name>
    <dbReference type="NCBI Taxonomy" id="2962635"/>
    <lineage>
        <taxon>Eukaryota</taxon>
        <taxon>Sar</taxon>
        <taxon>Stramenopiles</taxon>
        <taxon>Ochrophyta</taxon>
        <taxon>Bolidophyceae</taxon>
        <taxon>Parmales</taxon>
        <taxon>Triparmaceae</taxon>
        <taxon>Tetraparma</taxon>
    </lineage>
</organism>
<proteinExistence type="predicted"/>
<feature type="region of interest" description="Disordered" evidence="1">
    <location>
        <begin position="37"/>
        <end position="74"/>
    </location>
</feature>
<reference evidence="2 3" key="1">
    <citation type="journal article" date="2023" name="Commun. Biol.">
        <title>Genome analysis of Parmales, the sister group of diatoms, reveals the evolutionary specialization of diatoms from phago-mixotrophs to photoautotrophs.</title>
        <authorList>
            <person name="Ban H."/>
            <person name="Sato S."/>
            <person name="Yoshikawa S."/>
            <person name="Yamada K."/>
            <person name="Nakamura Y."/>
            <person name="Ichinomiya M."/>
            <person name="Sato N."/>
            <person name="Blanc-Mathieu R."/>
            <person name="Endo H."/>
            <person name="Kuwata A."/>
            <person name="Ogata H."/>
        </authorList>
    </citation>
    <scope>NUCLEOTIDE SEQUENCE [LARGE SCALE GENOMIC DNA]</scope>
</reference>
<gene>
    <name evidence="2" type="ORF">TeGR_g8604</name>
</gene>
<feature type="compositionally biased region" description="Pro residues" evidence="1">
    <location>
        <begin position="114"/>
        <end position="131"/>
    </location>
</feature>
<feature type="region of interest" description="Disordered" evidence="1">
    <location>
        <begin position="270"/>
        <end position="408"/>
    </location>
</feature>
<feature type="compositionally biased region" description="Low complexity" evidence="1">
    <location>
        <begin position="313"/>
        <end position="326"/>
    </location>
</feature>
<feature type="region of interest" description="Disordered" evidence="1">
    <location>
        <begin position="112"/>
        <end position="165"/>
    </location>
</feature>